<accession>A0A3G9JQ22</accession>
<dbReference type="SUPFAM" id="SSF53098">
    <property type="entry name" value="Ribonuclease H-like"/>
    <property type="match status" value="1"/>
</dbReference>
<proteinExistence type="predicted"/>
<gene>
    <name evidence="5" type="ORF">SG0102_00930</name>
</gene>
<dbReference type="InterPro" id="IPR036397">
    <property type="entry name" value="RNaseH_sf"/>
</dbReference>
<dbReference type="InterPro" id="IPR012337">
    <property type="entry name" value="RNaseH-like_sf"/>
</dbReference>
<evidence type="ECO:0000259" key="4">
    <source>
        <dbReference type="SMART" id="SM00479"/>
    </source>
</evidence>
<feature type="domain" description="Exonuclease" evidence="4">
    <location>
        <begin position="87"/>
        <end position="253"/>
    </location>
</feature>
<dbReference type="KEGG" id="ebm:SG0102_00930"/>
<evidence type="ECO:0000313" key="5">
    <source>
        <dbReference type="EMBL" id="BBH25159.1"/>
    </source>
</evidence>
<keyword evidence="3" id="KW-0269">Exonuclease</keyword>
<protein>
    <recommendedName>
        <fullName evidence="4">Exonuclease domain-containing protein</fullName>
    </recommendedName>
</protein>
<dbReference type="EMBL" id="AP019309">
    <property type="protein sequence ID" value="BBH25159.1"/>
    <property type="molecule type" value="Genomic_DNA"/>
</dbReference>
<dbReference type="Pfam" id="PF00929">
    <property type="entry name" value="RNase_T"/>
    <property type="match status" value="1"/>
</dbReference>
<name>A0A3G9JQ22_9FIRM</name>
<dbReference type="PANTHER" id="PTHR30231:SF4">
    <property type="entry name" value="PROTEIN NEN2"/>
    <property type="match status" value="1"/>
</dbReference>
<dbReference type="Gene3D" id="3.30.420.10">
    <property type="entry name" value="Ribonuclease H-like superfamily/Ribonuclease H"/>
    <property type="match status" value="1"/>
</dbReference>
<keyword evidence="1" id="KW-0540">Nuclease</keyword>
<evidence type="ECO:0000256" key="1">
    <source>
        <dbReference type="ARBA" id="ARBA00022722"/>
    </source>
</evidence>
<keyword evidence="6" id="KW-1185">Reference proteome</keyword>
<keyword evidence="2" id="KW-0378">Hydrolase</keyword>
<dbReference type="PANTHER" id="PTHR30231">
    <property type="entry name" value="DNA POLYMERASE III SUBUNIT EPSILON"/>
    <property type="match status" value="1"/>
</dbReference>
<dbReference type="InParanoid" id="A0A3G9JQ22"/>
<sequence>MKLKEVNQEYHFEKAKLKQWLIDQGLIEPHDHRDIYQLECDTEMIQMIDDDQYAIRHTVVRKKFQTIDDYQAPAMIPMDFRILNIHNFVVLDTETTGLYKDDEVIELSIIDTLGRELYHSLFCPTKKMGEAAIRVTGLDYAMLKEEPLFKDEWPKIKKAIGSHKILGHNIAYDYRVTLSTAKRYGIAETEVKDLFRDMIDSKALVAHYYQSRSYKLAYLCKKFGITESQKHRATYDCLQTLQMLRALEHKLVNEGYQAAGDTYDLALIQKEKKQMEALKEAALYGYKAGKSIEDLSIFYSLSEDEVTSLVIDAYHQGLCEIRIDTQKEENVLFIARSIPDLTFDQLAKKAKKYASENEIRLIMAKEHL</sequence>
<organism evidence="5 6">
    <name type="scientific">Intestinibaculum porci</name>
    <dbReference type="NCBI Taxonomy" id="2487118"/>
    <lineage>
        <taxon>Bacteria</taxon>
        <taxon>Bacillati</taxon>
        <taxon>Bacillota</taxon>
        <taxon>Erysipelotrichia</taxon>
        <taxon>Erysipelotrichales</taxon>
        <taxon>Erysipelotrichaceae</taxon>
        <taxon>Intestinibaculum</taxon>
    </lineage>
</organism>
<dbReference type="GO" id="GO:0008408">
    <property type="term" value="F:3'-5' exonuclease activity"/>
    <property type="evidence" value="ECO:0007669"/>
    <property type="project" value="TreeGrafter"/>
</dbReference>
<reference evidence="5 6" key="1">
    <citation type="submission" date="2018-11" db="EMBL/GenBank/DDBJ databases">
        <title>Novel Erysipelotrichaceae bacterium isolated from small intestine of a swine.</title>
        <authorList>
            <person name="Kim J.S."/>
            <person name="Choe H."/>
            <person name="Lee Y.R."/>
            <person name="Kim K.M."/>
            <person name="Park D.S."/>
        </authorList>
    </citation>
    <scope>NUCLEOTIDE SEQUENCE [LARGE SCALE GENOMIC DNA]</scope>
    <source>
        <strain evidence="5 6">SG0102</strain>
    </source>
</reference>
<dbReference type="CDD" id="cd06127">
    <property type="entry name" value="DEDDh"/>
    <property type="match status" value="1"/>
</dbReference>
<dbReference type="SMART" id="SM00479">
    <property type="entry name" value="EXOIII"/>
    <property type="match status" value="1"/>
</dbReference>
<dbReference type="OrthoDB" id="9776650at2"/>
<dbReference type="GO" id="GO:0003676">
    <property type="term" value="F:nucleic acid binding"/>
    <property type="evidence" value="ECO:0007669"/>
    <property type="project" value="InterPro"/>
</dbReference>
<evidence type="ECO:0000256" key="2">
    <source>
        <dbReference type="ARBA" id="ARBA00022801"/>
    </source>
</evidence>
<evidence type="ECO:0000313" key="6">
    <source>
        <dbReference type="Proteomes" id="UP000268059"/>
    </source>
</evidence>
<dbReference type="RefSeq" id="WP_125118130.1">
    <property type="nucleotide sequence ID" value="NZ_AP019309.1"/>
</dbReference>
<dbReference type="InterPro" id="IPR013520">
    <property type="entry name" value="Ribonucl_H"/>
</dbReference>
<dbReference type="Proteomes" id="UP000268059">
    <property type="component" value="Chromosome"/>
</dbReference>
<evidence type="ECO:0000256" key="3">
    <source>
        <dbReference type="ARBA" id="ARBA00022839"/>
    </source>
</evidence>
<dbReference type="AlphaFoldDB" id="A0A3G9JQ22"/>